<proteinExistence type="predicted"/>
<dbReference type="InterPro" id="IPR001509">
    <property type="entry name" value="Epimerase_deHydtase"/>
</dbReference>
<dbReference type="EC" id="5.1.3.2" evidence="2"/>
<dbReference type="GO" id="GO:0003978">
    <property type="term" value="F:UDP-glucose 4-epimerase activity"/>
    <property type="evidence" value="ECO:0007669"/>
    <property type="project" value="UniProtKB-EC"/>
</dbReference>
<dbReference type="PANTHER" id="PTHR43245">
    <property type="entry name" value="BIFUNCTIONAL POLYMYXIN RESISTANCE PROTEIN ARNA"/>
    <property type="match status" value="1"/>
</dbReference>
<evidence type="ECO:0000313" key="3">
    <source>
        <dbReference type="Proteomes" id="UP000319852"/>
    </source>
</evidence>
<sequence>MSEYPSPEYLVTGGAGFIGSNLVEHLVNQGKTVRVIDDFSTGKRENLAPWADKIEIVEGSICNPEDCARAVEGVTYVLHQAATPSVPKSIEFPRETTEVNVMGTTNMLVAARDAGVKRMTYAASSSAYGDTPTLPKVETMPTNPRSPYALQKLTGEHMCRIFFEQYGLQTVAIRYFNVFGPRQDPSSHYSAVIPKFITAYLRNESPTIYGDGQQSRDFTYIDNVVHANLLACTASDECAGKVFNIACGQRLTLLELADTIREALGASASPKHLEERAGDVRDSLADITKAQSILGYEVQVPFKQGIELTIEAYKALQPALS</sequence>
<dbReference type="RefSeq" id="WP_145056942.1">
    <property type="nucleotide sequence ID" value="NZ_CP036263.1"/>
</dbReference>
<dbReference type="Pfam" id="PF01370">
    <property type="entry name" value="Epimerase"/>
    <property type="match status" value="1"/>
</dbReference>
<keyword evidence="2" id="KW-0413">Isomerase</keyword>
<gene>
    <name evidence="2" type="ORF">HG15A2_02080</name>
</gene>
<dbReference type="Proteomes" id="UP000319852">
    <property type="component" value="Chromosome"/>
</dbReference>
<dbReference type="OrthoDB" id="258549at2"/>
<dbReference type="AlphaFoldDB" id="A0A517MPZ5"/>
<dbReference type="EMBL" id="CP036263">
    <property type="protein sequence ID" value="QDS96949.1"/>
    <property type="molecule type" value="Genomic_DNA"/>
</dbReference>
<reference evidence="2 3" key="1">
    <citation type="submission" date="2019-02" db="EMBL/GenBank/DDBJ databases">
        <title>Deep-cultivation of Planctomycetes and their phenomic and genomic characterization uncovers novel biology.</title>
        <authorList>
            <person name="Wiegand S."/>
            <person name="Jogler M."/>
            <person name="Boedeker C."/>
            <person name="Pinto D."/>
            <person name="Vollmers J."/>
            <person name="Rivas-Marin E."/>
            <person name="Kohn T."/>
            <person name="Peeters S.H."/>
            <person name="Heuer A."/>
            <person name="Rast P."/>
            <person name="Oberbeckmann S."/>
            <person name="Bunk B."/>
            <person name="Jeske O."/>
            <person name="Meyerdierks A."/>
            <person name="Storesund J.E."/>
            <person name="Kallscheuer N."/>
            <person name="Luecker S."/>
            <person name="Lage O.M."/>
            <person name="Pohl T."/>
            <person name="Merkel B.J."/>
            <person name="Hornburger P."/>
            <person name="Mueller R.-W."/>
            <person name="Bruemmer F."/>
            <person name="Labrenz M."/>
            <person name="Spormann A.M."/>
            <person name="Op den Camp H."/>
            <person name="Overmann J."/>
            <person name="Amann R."/>
            <person name="Jetten M.S.M."/>
            <person name="Mascher T."/>
            <person name="Medema M.H."/>
            <person name="Devos D.P."/>
            <person name="Kaster A.-K."/>
            <person name="Ovreas L."/>
            <person name="Rohde M."/>
            <person name="Galperin M.Y."/>
            <person name="Jogler C."/>
        </authorList>
    </citation>
    <scope>NUCLEOTIDE SEQUENCE [LARGE SCALE GENOMIC DNA]</scope>
    <source>
        <strain evidence="2 3">HG15A2</strain>
    </source>
</reference>
<protein>
    <submittedName>
        <fullName evidence="2">UDP-glucose 4-epimerase</fullName>
        <ecNumber evidence="2">5.1.3.2</ecNumber>
    </submittedName>
</protein>
<evidence type="ECO:0000259" key="1">
    <source>
        <dbReference type="Pfam" id="PF01370"/>
    </source>
</evidence>
<dbReference type="Gene3D" id="3.90.25.10">
    <property type="entry name" value="UDP-galactose 4-epimerase, domain 1"/>
    <property type="match status" value="1"/>
</dbReference>
<name>A0A517MPZ5_9BACT</name>
<dbReference type="KEGG" id="amob:HG15A2_02080"/>
<dbReference type="Gene3D" id="3.40.50.720">
    <property type="entry name" value="NAD(P)-binding Rossmann-like Domain"/>
    <property type="match status" value="1"/>
</dbReference>
<feature type="domain" description="NAD-dependent epimerase/dehydratase" evidence="1">
    <location>
        <begin position="10"/>
        <end position="246"/>
    </location>
</feature>
<accession>A0A517MPZ5</accession>
<dbReference type="SUPFAM" id="SSF51735">
    <property type="entry name" value="NAD(P)-binding Rossmann-fold domains"/>
    <property type="match status" value="1"/>
</dbReference>
<dbReference type="InterPro" id="IPR050177">
    <property type="entry name" value="Lipid_A_modif_metabolic_enz"/>
</dbReference>
<keyword evidence="3" id="KW-1185">Reference proteome</keyword>
<evidence type="ECO:0000313" key="2">
    <source>
        <dbReference type="EMBL" id="QDS96949.1"/>
    </source>
</evidence>
<organism evidence="2 3">
    <name type="scientific">Adhaeretor mobilis</name>
    <dbReference type="NCBI Taxonomy" id="1930276"/>
    <lineage>
        <taxon>Bacteria</taxon>
        <taxon>Pseudomonadati</taxon>
        <taxon>Planctomycetota</taxon>
        <taxon>Planctomycetia</taxon>
        <taxon>Pirellulales</taxon>
        <taxon>Lacipirellulaceae</taxon>
        <taxon>Adhaeretor</taxon>
    </lineage>
</organism>
<dbReference type="CDD" id="cd05256">
    <property type="entry name" value="UDP_AE_SDR_e"/>
    <property type="match status" value="1"/>
</dbReference>
<dbReference type="PANTHER" id="PTHR43245:SF13">
    <property type="entry name" value="UDP-D-APIOSE_UDP-D-XYLOSE SYNTHASE 2"/>
    <property type="match status" value="1"/>
</dbReference>
<dbReference type="InterPro" id="IPR036291">
    <property type="entry name" value="NAD(P)-bd_dom_sf"/>
</dbReference>
<dbReference type="PRINTS" id="PR01713">
    <property type="entry name" value="NUCEPIMERASE"/>
</dbReference>